<accession>A0A7G9WDG6</accession>
<comment type="function">
    <text evidence="1 5">PPIases accelerate the folding of proteins. It catalyzes the cis-trans isomerization of proline imidic peptide bonds in oligopeptides.</text>
</comment>
<evidence type="ECO:0000256" key="2">
    <source>
        <dbReference type="ARBA" id="ARBA00007365"/>
    </source>
</evidence>
<evidence type="ECO:0000256" key="4">
    <source>
        <dbReference type="ARBA" id="ARBA00023235"/>
    </source>
</evidence>
<dbReference type="RefSeq" id="WP_213169321.1">
    <property type="nucleotide sequence ID" value="NZ_CP058559.1"/>
</dbReference>
<dbReference type="KEGG" id="acae:HYG86_15420"/>
<dbReference type="AlphaFoldDB" id="A0A7G9WDG6"/>
<feature type="domain" description="PPIase cyclophilin-type" evidence="6">
    <location>
        <begin position="1"/>
        <end position="150"/>
    </location>
</feature>
<reference evidence="7 8" key="1">
    <citation type="submission" date="2020-07" db="EMBL/GenBank/DDBJ databases">
        <title>Alkalicella. sp. LB2 genome.</title>
        <authorList>
            <person name="Postec A."/>
            <person name="Quemeneur M."/>
        </authorList>
    </citation>
    <scope>NUCLEOTIDE SEQUENCE [LARGE SCALE GENOMIC DNA]</scope>
    <source>
        <strain evidence="7 8">LB2</strain>
    </source>
</reference>
<dbReference type="CDD" id="cd00317">
    <property type="entry name" value="cyclophilin"/>
    <property type="match status" value="1"/>
</dbReference>
<dbReference type="EMBL" id="CP058559">
    <property type="protein sequence ID" value="QNO16728.1"/>
    <property type="molecule type" value="Genomic_DNA"/>
</dbReference>
<dbReference type="Pfam" id="PF00160">
    <property type="entry name" value="Pro_isomerase"/>
    <property type="match status" value="1"/>
</dbReference>
<name>A0A7G9WDG6_ALKCA</name>
<dbReference type="InterPro" id="IPR029000">
    <property type="entry name" value="Cyclophilin-like_dom_sf"/>
</dbReference>
<comment type="catalytic activity">
    <reaction evidence="5">
        <text>[protein]-peptidylproline (omega=180) = [protein]-peptidylproline (omega=0)</text>
        <dbReference type="Rhea" id="RHEA:16237"/>
        <dbReference type="Rhea" id="RHEA-COMP:10747"/>
        <dbReference type="Rhea" id="RHEA-COMP:10748"/>
        <dbReference type="ChEBI" id="CHEBI:83833"/>
        <dbReference type="ChEBI" id="CHEBI:83834"/>
        <dbReference type="EC" id="5.2.1.8"/>
    </reaction>
</comment>
<proteinExistence type="inferred from homology"/>
<dbReference type="InterPro" id="IPR020892">
    <property type="entry name" value="Cyclophilin-type_PPIase_CS"/>
</dbReference>
<keyword evidence="8" id="KW-1185">Reference proteome</keyword>
<evidence type="ECO:0000259" key="6">
    <source>
        <dbReference type="PROSITE" id="PS50072"/>
    </source>
</evidence>
<organism evidence="7 8">
    <name type="scientific">Alkalicella caledoniensis</name>
    <dbReference type="NCBI Taxonomy" id="2731377"/>
    <lineage>
        <taxon>Bacteria</taxon>
        <taxon>Bacillati</taxon>
        <taxon>Bacillota</taxon>
        <taxon>Clostridia</taxon>
        <taxon>Eubacteriales</taxon>
        <taxon>Proteinivoracaceae</taxon>
        <taxon>Alkalicella</taxon>
    </lineage>
</organism>
<dbReference type="PROSITE" id="PS50072">
    <property type="entry name" value="CSA_PPIASE_2"/>
    <property type="match status" value="1"/>
</dbReference>
<evidence type="ECO:0000256" key="3">
    <source>
        <dbReference type="ARBA" id="ARBA00023110"/>
    </source>
</evidence>
<comment type="similarity">
    <text evidence="2 5">Belongs to the cyclophilin-type PPIase family.</text>
</comment>
<dbReference type="PRINTS" id="PR00153">
    <property type="entry name" value="CSAPPISMRASE"/>
</dbReference>
<dbReference type="SUPFAM" id="SSF50891">
    <property type="entry name" value="Cyclophilin-like"/>
    <property type="match status" value="1"/>
</dbReference>
<keyword evidence="4 5" id="KW-0413">Isomerase</keyword>
<evidence type="ECO:0000313" key="7">
    <source>
        <dbReference type="EMBL" id="QNO16728.1"/>
    </source>
</evidence>
<evidence type="ECO:0000256" key="1">
    <source>
        <dbReference type="ARBA" id="ARBA00002388"/>
    </source>
</evidence>
<evidence type="ECO:0000256" key="5">
    <source>
        <dbReference type="RuleBase" id="RU363019"/>
    </source>
</evidence>
<dbReference type="InterPro" id="IPR044666">
    <property type="entry name" value="Cyclophilin_A-like"/>
</dbReference>
<dbReference type="GO" id="GO:0003755">
    <property type="term" value="F:peptidyl-prolyl cis-trans isomerase activity"/>
    <property type="evidence" value="ECO:0007669"/>
    <property type="project" value="UniProtKB-UniRule"/>
</dbReference>
<dbReference type="InterPro" id="IPR024936">
    <property type="entry name" value="Cyclophilin-type_PPIase"/>
</dbReference>
<sequence length="163" mass="18272">MENGNIIKGELYPQVAPNTVKNFISLIQKGYYDGLIFHRVIPGFMVQGGCPEKSGMGGPGYTIKGEFTNNGFDNDLEHDRGVLSMARTMDPDSAGSQFFIMVQRSPHLDNQYASFGKVTEGMEEVDRIVSVKRNMQDKPLEDQMMKKVTVDTFGEEYGEVEKM</sequence>
<dbReference type="Proteomes" id="UP000516160">
    <property type="component" value="Chromosome"/>
</dbReference>
<dbReference type="PANTHER" id="PTHR45625">
    <property type="entry name" value="PEPTIDYL-PROLYL CIS-TRANS ISOMERASE-RELATED"/>
    <property type="match status" value="1"/>
</dbReference>
<dbReference type="InterPro" id="IPR002130">
    <property type="entry name" value="Cyclophilin-type_PPIase_dom"/>
</dbReference>
<dbReference type="PANTHER" id="PTHR45625:SF4">
    <property type="entry name" value="PEPTIDYLPROLYL ISOMERASE DOMAIN AND WD REPEAT-CONTAINING PROTEIN 1"/>
    <property type="match status" value="1"/>
</dbReference>
<evidence type="ECO:0000313" key="8">
    <source>
        <dbReference type="Proteomes" id="UP000516160"/>
    </source>
</evidence>
<dbReference type="PIRSF" id="PIRSF001467">
    <property type="entry name" value="Peptidylpro_ismrse"/>
    <property type="match status" value="1"/>
</dbReference>
<dbReference type="EC" id="5.2.1.8" evidence="5"/>
<dbReference type="GO" id="GO:0006457">
    <property type="term" value="P:protein folding"/>
    <property type="evidence" value="ECO:0007669"/>
    <property type="project" value="InterPro"/>
</dbReference>
<gene>
    <name evidence="7" type="ORF">HYG86_15420</name>
</gene>
<dbReference type="Gene3D" id="2.40.100.10">
    <property type="entry name" value="Cyclophilin-like"/>
    <property type="match status" value="1"/>
</dbReference>
<protein>
    <recommendedName>
        <fullName evidence="5">Peptidyl-prolyl cis-trans isomerase</fullName>
        <shortName evidence="5">PPIase</shortName>
        <ecNumber evidence="5">5.2.1.8</ecNumber>
    </recommendedName>
</protein>
<keyword evidence="3 5" id="KW-0697">Rotamase</keyword>
<dbReference type="PROSITE" id="PS00170">
    <property type="entry name" value="CSA_PPIASE_1"/>
    <property type="match status" value="1"/>
</dbReference>